<reference evidence="5" key="1">
    <citation type="submission" date="2021-01" db="EMBL/GenBank/DDBJ databases">
        <authorList>
            <person name="Bezrukov I."/>
        </authorList>
    </citation>
    <scope>NUCLEOTIDE SEQUENCE</scope>
</reference>
<dbReference type="GO" id="GO:0043130">
    <property type="term" value="F:ubiquitin binding"/>
    <property type="evidence" value="ECO:0007669"/>
    <property type="project" value="InterPro"/>
</dbReference>
<dbReference type="InterPro" id="IPR012677">
    <property type="entry name" value="Nucleotide-bd_a/b_plait_sf"/>
</dbReference>
<feature type="domain" description="CUE" evidence="4">
    <location>
        <begin position="44"/>
        <end position="87"/>
    </location>
</feature>
<dbReference type="EMBL" id="LR999457">
    <property type="protein sequence ID" value="CAE6199363.1"/>
    <property type="molecule type" value="Genomic_DNA"/>
</dbReference>
<dbReference type="InterPro" id="IPR009060">
    <property type="entry name" value="UBA-like_sf"/>
</dbReference>
<keyword evidence="6" id="KW-1185">Reference proteome</keyword>
<dbReference type="PANTHER" id="PTHR31245">
    <property type="entry name" value="UBIQUITIN SYSTEM COMPONENT CUE PROTEIN"/>
    <property type="match status" value="1"/>
</dbReference>
<dbReference type="InterPro" id="IPR035979">
    <property type="entry name" value="RBD_domain_sf"/>
</dbReference>
<dbReference type="SUPFAM" id="SSF54928">
    <property type="entry name" value="RNA-binding domain, RBD"/>
    <property type="match status" value="1"/>
</dbReference>
<evidence type="ECO:0000259" key="4">
    <source>
        <dbReference type="PROSITE" id="PS51140"/>
    </source>
</evidence>
<dbReference type="GO" id="GO:0003723">
    <property type="term" value="F:RNA binding"/>
    <property type="evidence" value="ECO:0007669"/>
    <property type="project" value="UniProtKB-UniRule"/>
</dbReference>
<dbReference type="InterPro" id="IPR034360">
    <property type="entry name" value="Vip1-like_RRM_plant"/>
</dbReference>
<evidence type="ECO:0000259" key="3">
    <source>
        <dbReference type="PROSITE" id="PS50102"/>
    </source>
</evidence>
<evidence type="ECO:0000313" key="6">
    <source>
        <dbReference type="Proteomes" id="UP000682877"/>
    </source>
</evidence>
<dbReference type="PANTHER" id="PTHR31245:SF1">
    <property type="entry name" value="UBIQUITIN SYSTEM COMPONENT CUE PROTEIN"/>
    <property type="match status" value="1"/>
</dbReference>
<dbReference type="InterPro" id="IPR003892">
    <property type="entry name" value="CUE"/>
</dbReference>
<dbReference type="PROSITE" id="PS50102">
    <property type="entry name" value="RRM"/>
    <property type="match status" value="1"/>
</dbReference>
<sequence length="535" mass="58867">MSAIVCGKRSLFEDLAAASPPVSKKLRCFSSSSPARFSHPIPPSSSLLLDHLAAIFPDMDKKILERAIEECGDDLDSAIRCLNQLRLESANKNLDSATNQSPVVIQEANVEHQQQGSAKEEVLSNGEANVLNLDGTEWVELFVREMMNASDMKDAKARAARALEALEKSINARTGTEAMQNLQQENMMLKQQLEAIVQENSLLKRAVVTQQKRQRESEDQSQELQHLRQLVTQYQEQLRTLEVNNYALTLHLKQAQQNSSIPGRYHPDTTRSVQVNNVSDLATEREIHEFFSFSGDIEHIEIQKCRDVGQSRIAFVTFTDPKALEIALLLSGATIVDQIVTITRAENYVQRREMQEVRMVDNVMPLGLPESTTQTKTTADGNSRAYVSKAQDVVATVLAKGSALGQDAVNKAKAFDEKHQLRANASAKVSSFDKRVGLTEKLTVGISAVNEKVKSVDQKLQVSDKTMAAIFAAEKKLNDTGSAVKSSRYVTAGAAWFSGAFSKVARVGQVAGSKTKEKFNLAVSNMSSKDTPIAV</sequence>
<dbReference type="CDD" id="cd14279">
    <property type="entry name" value="CUE"/>
    <property type="match status" value="1"/>
</dbReference>
<evidence type="ECO:0008006" key="7">
    <source>
        <dbReference type="Google" id="ProtNLM"/>
    </source>
</evidence>
<keyword evidence="2" id="KW-0175">Coiled coil</keyword>
<dbReference type="SUPFAM" id="SSF46934">
    <property type="entry name" value="UBA-like"/>
    <property type="match status" value="1"/>
</dbReference>
<dbReference type="CDD" id="cd12269">
    <property type="entry name" value="RRM_Vip1_like"/>
    <property type="match status" value="1"/>
</dbReference>
<dbReference type="SMART" id="SM00360">
    <property type="entry name" value="RRM"/>
    <property type="match status" value="1"/>
</dbReference>
<name>A0A8S2AY34_ARAAE</name>
<keyword evidence="1" id="KW-0694">RNA-binding</keyword>
<dbReference type="Pfam" id="PF00076">
    <property type="entry name" value="RRM_1"/>
    <property type="match status" value="1"/>
</dbReference>
<dbReference type="InterPro" id="IPR000504">
    <property type="entry name" value="RRM_dom"/>
</dbReference>
<dbReference type="AlphaFoldDB" id="A0A8S2AY34"/>
<feature type="domain" description="RRM" evidence="3">
    <location>
        <begin position="271"/>
        <end position="347"/>
    </location>
</feature>
<dbReference type="Gene3D" id="3.30.70.330">
    <property type="match status" value="1"/>
</dbReference>
<dbReference type="PROSITE" id="PS51140">
    <property type="entry name" value="CUE"/>
    <property type="match status" value="1"/>
</dbReference>
<protein>
    <recommendedName>
        <fullName evidence="7">RRM domain-containing protein</fullName>
    </recommendedName>
</protein>
<feature type="coiled-coil region" evidence="2">
    <location>
        <begin position="149"/>
        <end position="244"/>
    </location>
</feature>
<evidence type="ECO:0000313" key="5">
    <source>
        <dbReference type="EMBL" id="CAE6199363.1"/>
    </source>
</evidence>
<evidence type="ECO:0000256" key="1">
    <source>
        <dbReference type="PROSITE-ProRule" id="PRU00176"/>
    </source>
</evidence>
<accession>A0A8S2AY34</accession>
<evidence type="ECO:0000256" key="2">
    <source>
        <dbReference type="SAM" id="Coils"/>
    </source>
</evidence>
<dbReference type="Proteomes" id="UP000682877">
    <property type="component" value="Chromosome 7"/>
</dbReference>
<organism evidence="5 6">
    <name type="scientific">Arabidopsis arenosa</name>
    <name type="common">Sand rock-cress</name>
    <name type="synonym">Cardaminopsis arenosa</name>
    <dbReference type="NCBI Taxonomy" id="38785"/>
    <lineage>
        <taxon>Eukaryota</taxon>
        <taxon>Viridiplantae</taxon>
        <taxon>Streptophyta</taxon>
        <taxon>Embryophyta</taxon>
        <taxon>Tracheophyta</taxon>
        <taxon>Spermatophyta</taxon>
        <taxon>Magnoliopsida</taxon>
        <taxon>eudicotyledons</taxon>
        <taxon>Gunneridae</taxon>
        <taxon>Pentapetalae</taxon>
        <taxon>rosids</taxon>
        <taxon>malvids</taxon>
        <taxon>Brassicales</taxon>
        <taxon>Brassicaceae</taxon>
        <taxon>Camelineae</taxon>
        <taxon>Arabidopsis</taxon>
    </lineage>
</organism>
<gene>
    <name evidence="5" type="ORF">AARE701A_LOCUS19615</name>
</gene>
<proteinExistence type="predicted"/>